<name>A0AAJ5QNZ0_9GAMM</name>
<keyword evidence="1" id="KW-0614">Plasmid</keyword>
<accession>A0AAJ5QNZ0</accession>
<dbReference type="RefSeq" id="WP_269950775.1">
    <property type="nucleotide sequence ID" value="NZ_CP104761.1"/>
</dbReference>
<evidence type="ECO:0000313" key="1">
    <source>
        <dbReference type="EMBL" id="WBG93551.1"/>
    </source>
</evidence>
<proteinExistence type="predicted"/>
<protein>
    <submittedName>
        <fullName evidence="1">Uncharacterized protein</fullName>
    </submittedName>
</protein>
<dbReference type="KEGG" id="kpie:N5580_22310"/>
<organism evidence="1 2">
    <name type="scientific">Pantoea piersonii</name>
    <dbReference type="NCBI Taxonomy" id="2364647"/>
    <lineage>
        <taxon>Bacteria</taxon>
        <taxon>Pseudomonadati</taxon>
        <taxon>Pseudomonadota</taxon>
        <taxon>Gammaproteobacteria</taxon>
        <taxon>Enterobacterales</taxon>
        <taxon>Erwiniaceae</taxon>
        <taxon>Pantoea</taxon>
    </lineage>
</organism>
<evidence type="ECO:0000313" key="2">
    <source>
        <dbReference type="Proteomes" id="UP001211544"/>
    </source>
</evidence>
<geneLocation type="plasmid" evidence="1 2">
    <name>pGABEKP28_3</name>
</geneLocation>
<gene>
    <name evidence="1" type="ORF">N5580_22310</name>
</gene>
<keyword evidence="2" id="KW-1185">Reference proteome</keyword>
<sequence length="180" mass="21277">MNISYYTFKKDEFEIIKGVVKKEIDRIWGAHLVNTEQSLDDDEVFMFYFEEYQPLMTVDSFNNDLKEASAQLTVDHEKMAALIHKFRNGKYPFEVKKSSKRFWIQCYIDNNNYTESMVWLDVSSIDELSVVKVNSERFHVRISTVKGKVFRASKFSIPELLIENSLQELIYLTSQKEKDD</sequence>
<dbReference type="EMBL" id="CP104761">
    <property type="protein sequence ID" value="WBG93551.1"/>
    <property type="molecule type" value="Genomic_DNA"/>
</dbReference>
<dbReference type="AlphaFoldDB" id="A0AAJ5QNZ0"/>
<reference evidence="1 2" key="1">
    <citation type="journal article" date="2022" name="J Glob Antimicrob Resist">
        <title>First complete genome of a multidrug resistant strain of the novel human pathogen Kalamiella piersonii (GABEKP28) identified in human saliva.</title>
        <authorList>
            <person name="McDonagh F."/>
            <person name="Singh N.K."/>
            <person name="Venkateswaran K."/>
            <person name="Lonappan A.M."/>
            <person name="Hallahan B."/>
            <person name="Tuohy A."/>
            <person name="Burke L."/>
            <person name="Kovarova A."/>
            <person name="Miliotis G."/>
        </authorList>
    </citation>
    <scope>NUCLEOTIDE SEQUENCE [LARGE SCALE GENOMIC DNA]</scope>
    <source>
        <strain evidence="1 2">GABEKP28</strain>
    </source>
</reference>
<dbReference type="Proteomes" id="UP001211544">
    <property type="component" value="Plasmid pGABEKP28_3"/>
</dbReference>